<dbReference type="Proteomes" id="UP000221165">
    <property type="component" value="Unassembled WGS sequence"/>
</dbReference>
<evidence type="ECO:0000313" key="7">
    <source>
        <dbReference type="EMBL" id="PHJ25950.1"/>
    </source>
</evidence>
<comment type="caution">
    <text evidence="7">The sequence shown here is derived from an EMBL/GenBank/DDBJ whole genome shotgun (WGS) entry which is preliminary data.</text>
</comment>
<evidence type="ECO:0000256" key="2">
    <source>
        <dbReference type="ARBA" id="ARBA00022574"/>
    </source>
</evidence>
<proteinExistence type="predicted"/>
<feature type="repeat" description="WD" evidence="5">
    <location>
        <begin position="209"/>
        <end position="242"/>
    </location>
</feature>
<keyword evidence="2 5" id="KW-0853">WD repeat</keyword>
<dbReference type="InterPro" id="IPR015943">
    <property type="entry name" value="WD40/YVTN_repeat-like_dom_sf"/>
</dbReference>
<dbReference type="PROSITE" id="PS00678">
    <property type="entry name" value="WD_REPEATS_1"/>
    <property type="match status" value="1"/>
</dbReference>
<keyword evidence="4" id="KW-0539">Nucleus</keyword>
<evidence type="ECO:0000256" key="4">
    <source>
        <dbReference type="ARBA" id="ARBA00023242"/>
    </source>
</evidence>
<dbReference type="OrthoDB" id="331442at2759"/>
<dbReference type="InterPro" id="IPR019775">
    <property type="entry name" value="WD40_repeat_CS"/>
</dbReference>
<evidence type="ECO:0000256" key="6">
    <source>
        <dbReference type="SAM" id="MobiDB-lite"/>
    </source>
</evidence>
<name>A0A2C6L1Z0_9APIC</name>
<feature type="compositionally biased region" description="Basic and acidic residues" evidence="6">
    <location>
        <begin position="95"/>
        <end position="111"/>
    </location>
</feature>
<feature type="repeat" description="WD" evidence="5">
    <location>
        <begin position="151"/>
        <end position="192"/>
    </location>
</feature>
<comment type="subcellular location">
    <subcellularLocation>
        <location evidence="1">Nucleus</location>
    </subcellularLocation>
</comment>
<sequence length="754" mass="82039">MKRPSPTRPCLSNANSSSSRISSTREQALLSKRGEKKDKSKEEETARPRAQPFSSSSSRPLPTNSSSSLSSSHSRVAPPSSRLSTQRASQAGTAQKEREISRKQKKPLGDVKEEEKRKCLDWVDAYIPARRYLKYRKDVLRDGPIATEIFSNPHDRNVLCLDIHSSGLYAVSGSADHALRLYRLPSSRCSSSFSSFSSSSLIGELFLPNAGHTDWVSCCSFTPHNCVVSGGMDGKVCLWEIQKYLSSSSSSSSRSALHPSRAINPSRSLLGGASGKMREEEERERSPHSRVMDIPQTQVERVRENDRSIVCRASTNRIRCIELKGGGHLASVSQIQIAGRGARGSSCSLYYSRRGTEGEEENVCCMTSGYDGFLRVWDLGKGKKEIAALSSVSTPEQGGGGANRIVHPSPITHFIWMNSVAIAGTKAGSLKIWDVNAGRLLASSKQQLASHPGGIGCLQLAVVKRDEGRGFSKDETTGGLREGQSLFCYDEARVRLPFLFSGGIKDGKLCMWDTRCFSTPVAHIQAHAGSLNAILILSDGSDREERKRSPAGSSEFPAESSQNESSLYDPNPYSVCTLGADGACRFWDVRKLGKEGGGGQGSSESSLGHNSMKSILLPGRHKQAFLCGEAIGEGLVIGGAADGCVYLMNRWSEEEEEEEEEEEGEGDERKRIREKKNKIDGVCWGYGCDKKGAVQVLRAVVTPEKMKGEEEIDEEEEVSDKASEKQGNLLGRRERVHGIVAGGDDGHPSFLGFG</sequence>
<dbReference type="PROSITE" id="PS50082">
    <property type="entry name" value="WD_REPEATS_2"/>
    <property type="match status" value="2"/>
</dbReference>
<feature type="region of interest" description="Disordered" evidence="6">
    <location>
        <begin position="542"/>
        <end position="567"/>
    </location>
</feature>
<dbReference type="InterPro" id="IPR001680">
    <property type="entry name" value="WD40_rpt"/>
</dbReference>
<dbReference type="SMART" id="SM00320">
    <property type="entry name" value="WD40"/>
    <property type="match status" value="5"/>
</dbReference>
<dbReference type="PANTHER" id="PTHR19848">
    <property type="entry name" value="WD40 REPEAT PROTEIN"/>
    <property type="match status" value="1"/>
</dbReference>
<accession>A0A2C6L1Z0</accession>
<dbReference type="SUPFAM" id="SSF50978">
    <property type="entry name" value="WD40 repeat-like"/>
    <property type="match status" value="1"/>
</dbReference>
<dbReference type="PANTHER" id="PTHR19848:SF0">
    <property type="entry name" value="NOTCHLESS PROTEIN HOMOLOG 1"/>
    <property type="match status" value="1"/>
</dbReference>
<evidence type="ECO:0000256" key="5">
    <source>
        <dbReference type="PROSITE-ProRule" id="PRU00221"/>
    </source>
</evidence>
<dbReference type="Pfam" id="PF00400">
    <property type="entry name" value="WD40"/>
    <property type="match status" value="2"/>
</dbReference>
<dbReference type="PROSITE" id="PS50294">
    <property type="entry name" value="WD_REPEATS_REGION"/>
    <property type="match status" value="1"/>
</dbReference>
<feature type="region of interest" description="Disordered" evidence="6">
    <location>
        <begin position="1"/>
        <end position="111"/>
    </location>
</feature>
<gene>
    <name evidence="7" type="ORF">CSUI_000196</name>
</gene>
<dbReference type="VEuPathDB" id="ToxoDB:CSUI_000196"/>
<dbReference type="GO" id="GO:0005730">
    <property type="term" value="C:nucleolus"/>
    <property type="evidence" value="ECO:0007669"/>
    <property type="project" value="TreeGrafter"/>
</dbReference>
<dbReference type="RefSeq" id="XP_067927596.1">
    <property type="nucleotide sequence ID" value="XM_068060430.1"/>
</dbReference>
<evidence type="ECO:0000256" key="1">
    <source>
        <dbReference type="ARBA" id="ARBA00004123"/>
    </source>
</evidence>
<dbReference type="AlphaFoldDB" id="A0A2C6L1Z0"/>
<feature type="compositionally biased region" description="Polar residues" evidence="6">
    <location>
        <begin position="83"/>
        <end position="93"/>
    </location>
</feature>
<dbReference type="GeneID" id="94423641"/>
<protein>
    <submittedName>
        <fullName evidence="7">Wd g-beta repeat-containing protein</fullName>
    </submittedName>
</protein>
<feature type="region of interest" description="Disordered" evidence="6">
    <location>
        <begin position="249"/>
        <end position="292"/>
    </location>
</feature>
<evidence type="ECO:0000256" key="3">
    <source>
        <dbReference type="ARBA" id="ARBA00022737"/>
    </source>
</evidence>
<dbReference type="InterPro" id="IPR036322">
    <property type="entry name" value="WD40_repeat_dom_sf"/>
</dbReference>
<feature type="compositionally biased region" description="Low complexity" evidence="6">
    <location>
        <begin position="48"/>
        <end position="82"/>
    </location>
</feature>
<feature type="compositionally biased region" description="Basic and acidic residues" evidence="6">
    <location>
        <begin position="32"/>
        <end position="47"/>
    </location>
</feature>
<organism evidence="7 8">
    <name type="scientific">Cystoisospora suis</name>
    <dbReference type="NCBI Taxonomy" id="483139"/>
    <lineage>
        <taxon>Eukaryota</taxon>
        <taxon>Sar</taxon>
        <taxon>Alveolata</taxon>
        <taxon>Apicomplexa</taxon>
        <taxon>Conoidasida</taxon>
        <taxon>Coccidia</taxon>
        <taxon>Eucoccidiorida</taxon>
        <taxon>Eimeriorina</taxon>
        <taxon>Sarcocystidae</taxon>
        <taxon>Cystoisospora</taxon>
    </lineage>
</organism>
<dbReference type="GO" id="GO:0000027">
    <property type="term" value="P:ribosomal large subunit assembly"/>
    <property type="evidence" value="ECO:0007669"/>
    <property type="project" value="TreeGrafter"/>
</dbReference>
<dbReference type="Gene3D" id="2.130.10.10">
    <property type="entry name" value="YVTN repeat-like/Quinoprotein amine dehydrogenase"/>
    <property type="match status" value="2"/>
</dbReference>
<evidence type="ECO:0000313" key="8">
    <source>
        <dbReference type="Proteomes" id="UP000221165"/>
    </source>
</evidence>
<feature type="region of interest" description="Disordered" evidence="6">
    <location>
        <begin position="705"/>
        <end position="730"/>
    </location>
</feature>
<feature type="compositionally biased region" description="Low complexity" evidence="6">
    <location>
        <begin position="12"/>
        <end position="22"/>
    </location>
</feature>
<dbReference type="EMBL" id="MIGC01000090">
    <property type="protein sequence ID" value="PHJ25950.1"/>
    <property type="molecule type" value="Genomic_DNA"/>
</dbReference>
<keyword evidence="3" id="KW-0677">Repeat</keyword>
<feature type="compositionally biased region" description="Basic and acidic residues" evidence="6">
    <location>
        <begin position="276"/>
        <end position="291"/>
    </location>
</feature>
<reference evidence="7 8" key="1">
    <citation type="journal article" date="2017" name="Int. J. Parasitol.">
        <title>The genome of the protozoan parasite Cystoisospora suis and a reverse vaccinology approach to identify vaccine candidates.</title>
        <authorList>
            <person name="Palmieri N."/>
            <person name="Shrestha A."/>
            <person name="Ruttkowski B."/>
            <person name="Beck T."/>
            <person name="Vogl C."/>
            <person name="Tomley F."/>
            <person name="Blake D.P."/>
            <person name="Joachim A."/>
        </authorList>
    </citation>
    <scope>NUCLEOTIDE SEQUENCE [LARGE SCALE GENOMIC DNA]</scope>
    <source>
        <strain evidence="7 8">Wien I</strain>
    </source>
</reference>
<keyword evidence="8" id="KW-1185">Reference proteome</keyword>